<keyword evidence="3 7" id="KW-1003">Cell membrane</keyword>
<dbReference type="InterPro" id="IPR005134">
    <property type="entry name" value="UPF0114"/>
</dbReference>
<evidence type="ECO:0000256" key="5">
    <source>
        <dbReference type="ARBA" id="ARBA00022989"/>
    </source>
</evidence>
<keyword evidence="4 7" id="KW-0812">Transmembrane</keyword>
<dbReference type="HAMAP" id="MF_00143">
    <property type="entry name" value="UPF0114"/>
    <property type="match status" value="1"/>
</dbReference>
<proteinExistence type="inferred from homology"/>
<feature type="transmembrane region" description="Helical" evidence="7">
    <location>
        <begin position="35"/>
        <end position="57"/>
    </location>
</feature>
<sequence>MAEEPATYRPNPTLKRVENGFESLLFNSRWLMAPFYFGLVISLAALLLKFCLELWHFLLHVPDAKESDIILGVLSLIDISLTGNLILIVVFSGYENFVSKIDPAGHPDWPDWMTKVDFGGLKQKLLASIVAISAIQVLKAFMNLDTAFDPSKLAWLVGVHLAFVVSSFMLAISDRWAAAITAANSRPSAPPARHL</sequence>
<feature type="transmembrane region" description="Helical" evidence="7">
    <location>
        <begin position="125"/>
        <end position="142"/>
    </location>
</feature>
<name>A0A508SRW2_9BRAD</name>
<evidence type="ECO:0000256" key="6">
    <source>
        <dbReference type="ARBA" id="ARBA00023136"/>
    </source>
</evidence>
<feature type="transmembrane region" description="Helical" evidence="7">
    <location>
        <begin position="154"/>
        <end position="172"/>
    </location>
</feature>
<feature type="transmembrane region" description="Helical" evidence="7">
    <location>
        <begin position="69"/>
        <end position="91"/>
    </location>
</feature>
<accession>A0A508SRW2</accession>
<dbReference type="NCBIfam" id="TIGR00645">
    <property type="entry name" value="HI0507"/>
    <property type="match status" value="1"/>
</dbReference>
<keyword evidence="6 7" id="KW-0472">Membrane</keyword>
<dbReference type="AlphaFoldDB" id="A0A508SRW2"/>
<reference evidence="8" key="1">
    <citation type="submission" date="2019-02" db="EMBL/GenBank/DDBJ databases">
        <authorList>
            <person name="Pothier F.J."/>
        </authorList>
    </citation>
    <scope>NUCLEOTIDE SEQUENCE</scope>
    <source>
        <strain evidence="8">CI-1B</strain>
    </source>
</reference>
<keyword evidence="9" id="KW-1185">Reference proteome</keyword>
<evidence type="ECO:0000256" key="3">
    <source>
        <dbReference type="ARBA" id="ARBA00022475"/>
    </source>
</evidence>
<dbReference type="Proteomes" id="UP000328092">
    <property type="component" value="Unassembled WGS sequence"/>
</dbReference>
<dbReference type="RefSeq" id="WP_139857289.1">
    <property type="nucleotide sequence ID" value="NZ_CAADFC020000004.1"/>
</dbReference>
<evidence type="ECO:0000256" key="1">
    <source>
        <dbReference type="ARBA" id="ARBA00004651"/>
    </source>
</evidence>
<comment type="similarity">
    <text evidence="2 7">Belongs to the UPF0114 family.</text>
</comment>
<evidence type="ECO:0000256" key="4">
    <source>
        <dbReference type="ARBA" id="ARBA00022692"/>
    </source>
</evidence>
<dbReference type="Pfam" id="PF03350">
    <property type="entry name" value="UPF0114"/>
    <property type="match status" value="1"/>
</dbReference>
<dbReference type="OrthoDB" id="9783569at2"/>
<organism evidence="8 9">
    <name type="scientific">Bradyrhizobium ivorense</name>
    <dbReference type="NCBI Taxonomy" id="2511166"/>
    <lineage>
        <taxon>Bacteria</taxon>
        <taxon>Pseudomonadati</taxon>
        <taxon>Pseudomonadota</taxon>
        <taxon>Alphaproteobacteria</taxon>
        <taxon>Hyphomicrobiales</taxon>
        <taxon>Nitrobacteraceae</taxon>
        <taxon>Bradyrhizobium</taxon>
    </lineage>
</organism>
<dbReference type="InterPro" id="IPR020761">
    <property type="entry name" value="UPF0114_bac"/>
</dbReference>
<evidence type="ECO:0000313" key="9">
    <source>
        <dbReference type="Proteomes" id="UP000328092"/>
    </source>
</evidence>
<evidence type="ECO:0000256" key="2">
    <source>
        <dbReference type="ARBA" id="ARBA00005774"/>
    </source>
</evidence>
<evidence type="ECO:0000256" key="7">
    <source>
        <dbReference type="HAMAP-Rule" id="MF_00143"/>
    </source>
</evidence>
<evidence type="ECO:0000313" key="8">
    <source>
        <dbReference type="EMBL" id="VIO65445.1"/>
    </source>
</evidence>
<dbReference type="GO" id="GO:0005886">
    <property type="term" value="C:plasma membrane"/>
    <property type="evidence" value="ECO:0007669"/>
    <property type="project" value="UniProtKB-SubCell"/>
</dbReference>
<protein>
    <recommendedName>
        <fullName evidence="7">UPF0114 protein CI1B_05470</fullName>
    </recommendedName>
</protein>
<dbReference type="PANTHER" id="PTHR38596">
    <property type="entry name" value="UPF0114 PROTEIN YQHA"/>
    <property type="match status" value="1"/>
</dbReference>
<keyword evidence="5 7" id="KW-1133">Transmembrane helix</keyword>
<dbReference type="PANTHER" id="PTHR38596:SF1">
    <property type="entry name" value="UPF0114 PROTEIN YQHA"/>
    <property type="match status" value="1"/>
</dbReference>
<dbReference type="EMBL" id="CAADFC020000004">
    <property type="protein sequence ID" value="VIO65445.1"/>
    <property type="molecule type" value="Genomic_DNA"/>
</dbReference>
<comment type="subcellular location">
    <subcellularLocation>
        <location evidence="1 7">Cell membrane</location>
        <topology evidence="1 7">Multi-pass membrane protein</topology>
    </subcellularLocation>
</comment>
<gene>
    <name evidence="8" type="ORF">CI1B_05470</name>
</gene>
<comment type="caution">
    <text evidence="8">The sequence shown here is derived from an EMBL/GenBank/DDBJ whole genome shotgun (WGS) entry which is preliminary data.</text>
</comment>